<evidence type="ECO:0000256" key="1">
    <source>
        <dbReference type="SAM" id="Phobius"/>
    </source>
</evidence>
<name>A0A1H3MAI2_9RHOB</name>
<dbReference type="InterPro" id="IPR036938">
    <property type="entry name" value="PAP2/HPO_sf"/>
</dbReference>
<evidence type="ECO:0000259" key="2">
    <source>
        <dbReference type="Pfam" id="PF01569"/>
    </source>
</evidence>
<accession>A0A1H3MAI2</accession>
<dbReference type="EMBL" id="FNPR01000003">
    <property type="protein sequence ID" value="SDY73596.1"/>
    <property type="molecule type" value="Genomic_DNA"/>
</dbReference>
<organism evidence="3 4">
    <name type="scientific">Lentibacter algarum</name>
    <dbReference type="NCBI Taxonomy" id="576131"/>
    <lineage>
        <taxon>Bacteria</taxon>
        <taxon>Pseudomonadati</taxon>
        <taxon>Pseudomonadota</taxon>
        <taxon>Alphaproteobacteria</taxon>
        <taxon>Rhodobacterales</taxon>
        <taxon>Roseobacteraceae</taxon>
        <taxon>Lentibacter</taxon>
    </lineage>
</organism>
<keyword evidence="4" id="KW-1185">Reference proteome</keyword>
<reference evidence="3 4" key="1">
    <citation type="submission" date="2016-10" db="EMBL/GenBank/DDBJ databases">
        <authorList>
            <person name="de Groot N.N."/>
        </authorList>
    </citation>
    <scope>NUCLEOTIDE SEQUENCE [LARGE SCALE GENOMIC DNA]</scope>
    <source>
        <strain evidence="3 4">DSM 24677</strain>
    </source>
</reference>
<dbReference type="InterPro" id="IPR000326">
    <property type="entry name" value="PAP2/HPO"/>
</dbReference>
<gene>
    <name evidence="3" type="ORF">SAMN05444486_103485</name>
</gene>
<dbReference type="CDD" id="cd01610">
    <property type="entry name" value="PAP2_like"/>
    <property type="match status" value="1"/>
</dbReference>
<dbReference type="SUPFAM" id="SSF48317">
    <property type="entry name" value="Acid phosphatase/Vanadium-dependent haloperoxidase"/>
    <property type="match status" value="1"/>
</dbReference>
<dbReference type="Gene3D" id="1.20.144.10">
    <property type="entry name" value="Phosphatidic acid phosphatase type 2/haloperoxidase"/>
    <property type="match status" value="1"/>
</dbReference>
<dbReference type="Proteomes" id="UP000199026">
    <property type="component" value="Unassembled WGS sequence"/>
</dbReference>
<keyword evidence="1" id="KW-1133">Transmembrane helix</keyword>
<evidence type="ECO:0000313" key="4">
    <source>
        <dbReference type="Proteomes" id="UP000199026"/>
    </source>
</evidence>
<dbReference type="Pfam" id="PF01569">
    <property type="entry name" value="PAP2"/>
    <property type="match status" value="1"/>
</dbReference>
<keyword evidence="1" id="KW-0472">Membrane</keyword>
<keyword evidence="1" id="KW-0812">Transmembrane</keyword>
<dbReference type="STRING" id="576131.SAMN05444486_103485"/>
<sequence length="205" mass="22487">MLAKRRGMDTISNLALPWRNLRRHGFAYGLTGLLIGAALFYPSDLTRDYSICRSEHYSTVVQGTEKYMRHVNAMLPIATIVVLRDWRGAGQLAGVVVAGIAASHGPKRLLNDVTILGTRLGQRPSGPQSRHNMPSGHSTLASAGGFFMARRFSLWFLLFCLPVTGLTMYARVMLEAHTVSAVFAGGMIGALVALLFTAKRKRKRT</sequence>
<evidence type="ECO:0000313" key="3">
    <source>
        <dbReference type="EMBL" id="SDY73596.1"/>
    </source>
</evidence>
<feature type="transmembrane region" description="Helical" evidence="1">
    <location>
        <begin position="152"/>
        <end position="172"/>
    </location>
</feature>
<proteinExistence type="predicted"/>
<protein>
    <submittedName>
        <fullName evidence="3">Lipid A 1-phosphatase</fullName>
    </submittedName>
</protein>
<dbReference type="AlphaFoldDB" id="A0A1H3MAI2"/>
<feature type="transmembrane region" description="Helical" evidence="1">
    <location>
        <begin position="178"/>
        <end position="198"/>
    </location>
</feature>
<feature type="domain" description="Phosphatidic acid phosphatase type 2/haloperoxidase" evidence="2">
    <location>
        <begin position="125"/>
        <end position="202"/>
    </location>
</feature>